<feature type="compositionally biased region" description="Low complexity" evidence="11">
    <location>
        <begin position="418"/>
        <end position="427"/>
    </location>
</feature>
<evidence type="ECO:0000313" key="14">
    <source>
        <dbReference type="Proteomes" id="UP000095280"/>
    </source>
</evidence>
<evidence type="ECO:0000259" key="13">
    <source>
        <dbReference type="PROSITE" id="PS50262"/>
    </source>
</evidence>
<feature type="region of interest" description="Disordered" evidence="11">
    <location>
        <begin position="418"/>
        <end position="446"/>
    </location>
</feature>
<keyword evidence="3" id="KW-1003">Cell membrane</keyword>
<keyword evidence="4 10" id="KW-0812">Transmembrane</keyword>
<dbReference type="SMART" id="SM01381">
    <property type="entry name" value="7TM_GPCR_Srsx"/>
    <property type="match status" value="1"/>
</dbReference>
<organism evidence="14 15">
    <name type="scientific">Macrostomum lignano</name>
    <dbReference type="NCBI Taxonomy" id="282301"/>
    <lineage>
        <taxon>Eukaryota</taxon>
        <taxon>Metazoa</taxon>
        <taxon>Spiralia</taxon>
        <taxon>Lophotrochozoa</taxon>
        <taxon>Platyhelminthes</taxon>
        <taxon>Rhabditophora</taxon>
        <taxon>Macrostomorpha</taxon>
        <taxon>Macrostomida</taxon>
        <taxon>Macrostomidae</taxon>
        <taxon>Macrostomum</taxon>
    </lineage>
</organism>
<dbReference type="InterPro" id="IPR000611">
    <property type="entry name" value="NPY_rcpt"/>
</dbReference>
<proteinExistence type="inferred from homology"/>
<reference evidence="15" key="1">
    <citation type="submission" date="2016-11" db="UniProtKB">
        <authorList>
            <consortium name="WormBaseParasite"/>
        </authorList>
    </citation>
    <scope>IDENTIFICATION</scope>
</reference>
<dbReference type="GO" id="GO:0005886">
    <property type="term" value="C:plasma membrane"/>
    <property type="evidence" value="ECO:0007669"/>
    <property type="project" value="UniProtKB-SubCell"/>
</dbReference>
<dbReference type="WBParaSite" id="maker-uti_cns_0004305-snap-gene-0.7-mRNA-1">
    <property type="protein sequence ID" value="maker-uti_cns_0004305-snap-gene-0.7-mRNA-1"/>
    <property type="gene ID" value="maker-uti_cns_0004305-snap-gene-0.7"/>
</dbReference>
<protein>
    <submittedName>
        <fullName evidence="15">G_PROTEIN_RECEP_F1_2 domain-containing protein</fullName>
    </submittedName>
</protein>
<feature type="transmembrane region" description="Helical" evidence="12">
    <location>
        <begin position="40"/>
        <end position="64"/>
    </location>
</feature>
<dbReference type="PANTHER" id="PTHR24248">
    <property type="entry name" value="ADRENERGIC RECEPTOR-RELATED G-PROTEIN COUPLED RECEPTOR"/>
    <property type="match status" value="1"/>
</dbReference>
<accession>A0A1I8H397</accession>
<feature type="transmembrane region" description="Helical" evidence="12">
    <location>
        <begin position="396"/>
        <end position="415"/>
    </location>
</feature>
<dbReference type="GO" id="GO:0071880">
    <property type="term" value="P:adenylate cyclase-activating adrenergic receptor signaling pathway"/>
    <property type="evidence" value="ECO:0007669"/>
    <property type="project" value="TreeGrafter"/>
</dbReference>
<comment type="subcellular location">
    <subcellularLocation>
        <location evidence="1">Cell membrane</location>
        <topology evidence="1">Multi-pass membrane protein</topology>
    </subcellularLocation>
</comment>
<comment type="similarity">
    <text evidence="2 10">Belongs to the G-protein coupled receptor 1 family.</text>
</comment>
<dbReference type="PRINTS" id="PR00237">
    <property type="entry name" value="GPCRRHODOPSN"/>
</dbReference>
<evidence type="ECO:0000256" key="6">
    <source>
        <dbReference type="ARBA" id="ARBA00023040"/>
    </source>
</evidence>
<dbReference type="PROSITE" id="PS00237">
    <property type="entry name" value="G_PROTEIN_RECEP_F1_1"/>
    <property type="match status" value="1"/>
</dbReference>
<evidence type="ECO:0000256" key="7">
    <source>
        <dbReference type="ARBA" id="ARBA00023136"/>
    </source>
</evidence>
<evidence type="ECO:0000256" key="2">
    <source>
        <dbReference type="ARBA" id="ARBA00010663"/>
    </source>
</evidence>
<dbReference type="InterPro" id="IPR017452">
    <property type="entry name" value="GPCR_Rhodpsn_7TM"/>
</dbReference>
<feature type="transmembrane region" description="Helical" evidence="12">
    <location>
        <begin position="76"/>
        <end position="95"/>
    </location>
</feature>
<dbReference type="SUPFAM" id="SSF81321">
    <property type="entry name" value="Family A G protein-coupled receptor-like"/>
    <property type="match status" value="1"/>
</dbReference>
<evidence type="ECO:0000256" key="5">
    <source>
        <dbReference type="ARBA" id="ARBA00022989"/>
    </source>
</evidence>
<evidence type="ECO:0000256" key="11">
    <source>
        <dbReference type="SAM" id="MobiDB-lite"/>
    </source>
</evidence>
<evidence type="ECO:0000256" key="12">
    <source>
        <dbReference type="SAM" id="Phobius"/>
    </source>
</evidence>
<evidence type="ECO:0000256" key="8">
    <source>
        <dbReference type="ARBA" id="ARBA00023170"/>
    </source>
</evidence>
<feature type="transmembrane region" description="Helical" evidence="12">
    <location>
        <begin position="200"/>
        <end position="223"/>
    </location>
</feature>
<dbReference type="Proteomes" id="UP000095280">
    <property type="component" value="Unplaced"/>
</dbReference>
<keyword evidence="7 12" id="KW-0472">Membrane</keyword>
<keyword evidence="9 10" id="KW-0807">Transducer</keyword>
<feature type="transmembrane region" description="Helical" evidence="12">
    <location>
        <begin position="317"/>
        <end position="341"/>
    </location>
</feature>
<dbReference type="GO" id="GO:0043410">
    <property type="term" value="P:positive regulation of MAPK cascade"/>
    <property type="evidence" value="ECO:0007669"/>
    <property type="project" value="TreeGrafter"/>
</dbReference>
<evidence type="ECO:0000313" key="15">
    <source>
        <dbReference type="WBParaSite" id="maker-uti_cns_0004305-snap-gene-0.7-mRNA-1"/>
    </source>
</evidence>
<dbReference type="GO" id="GO:0004983">
    <property type="term" value="F:neuropeptide Y receptor activity"/>
    <property type="evidence" value="ECO:0007669"/>
    <property type="project" value="InterPro"/>
</dbReference>
<dbReference type="Pfam" id="PF00001">
    <property type="entry name" value="7tm_1"/>
    <property type="match status" value="1"/>
</dbReference>
<evidence type="ECO:0000256" key="1">
    <source>
        <dbReference type="ARBA" id="ARBA00004651"/>
    </source>
</evidence>
<dbReference type="PRINTS" id="PR01012">
    <property type="entry name" value="NRPEPTIDEYR"/>
</dbReference>
<dbReference type="Gene3D" id="1.20.1070.10">
    <property type="entry name" value="Rhodopsin 7-helix transmembrane proteins"/>
    <property type="match status" value="1"/>
</dbReference>
<dbReference type="PROSITE" id="PS50262">
    <property type="entry name" value="G_PROTEIN_RECEP_F1_2"/>
    <property type="match status" value="1"/>
</dbReference>
<keyword evidence="8 10" id="KW-0675">Receptor</keyword>
<keyword evidence="14" id="KW-1185">Reference proteome</keyword>
<keyword evidence="5 12" id="KW-1133">Transmembrane helix</keyword>
<feature type="transmembrane region" description="Helical" evidence="12">
    <location>
        <begin position="115"/>
        <end position="136"/>
    </location>
</feature>
<feature type="transmembrane region" description="Helical" evidence="12">
    <location>
        <begin position="353"/>
        <end position="375"/>
    </location>
</feature>
<evidence type="ECO:0000256" key="3">
    <source>
        <dbReference type="ARBA" id="ARBA00022475"/>
    </source>
</evidence>
<dbReference type="InterPro" id="IPR000276">
    <property type="entry name" value="GPCR_Rhodpsn"/>
</dbReference>
<keyword evidence="6 10" id="KW-0297">G-protein coupled receptor</keyword>
<feature type="transmembrane region" description="Helical" evidence="12">
    <location>
        <begin position="157"/>
        <end position="180"/>
    </location>
</feature>
<feature type="compositionally biased region" description="Basic residues" evidence="11">
    <location>
        <begin position="433"/>
        <end position="442"/>
    </location>
</feature>
<evidence type="ECO:0000256" key="10">
    <source>
        <dbReference type="RuleBase" id="RU000688"/>
    </source>
</evidence>
<name>A0A1I8H397_9PLAT</name>
<dbReference type="PANTHER" id="PTHR24248:SF185">
    <property type="entry name" value="DOPAMINE RECEPTOR 2"/>
    <property type="match status" value="1"/>
</dbReference>
<sequence>LIDAMPLQARFIKGFNNQTQNWTDLDAQLLSGLQISPAQALIASLLALLACLTISGNSLVILAVLRDHHLRTITNYFIVSLATADLLMGLVVVPFSAVSYATSDRWLFGPVWCDLWHAFDVLSTTASILNLCIIAMERYWAVENPISYPSRLTRRRCLMLVSAAWILASFISFPAIYWWRATAEATAPGEAYECRFTSDPVYLICSSVVSFYAPLLVMVFVYCKIYRTATQLVRGWHTGAKVVLKSGCPGANGGGGDGANGGRRSSAIVLRIHRGRRELTPTEAATAAAAAAKEQHSSLGLRRKLARFSREQRAAKTLGVVMGVFIACWLPFFVCNVAVAVAPEALGRGGRAFGQVATWLGYANSCINPAIYAHSMRDFRRAFIRLLGCQRRSRQAAAAAAGVPLVAAAAAATLTTSTNRLNNNRPLHTFGGSRRRRERQARHGQMLKADSSFVRRGQRAASLTAAGPLRLASAAGAEEAAQQRPPSPIYACSSSTPMLHSAGAKDLISLSQLTQSGTRASRVTINSF</sequence>
<evidence type="ECO:0000256" key="4">
    <source>
        <dbReference type="ARBA" id="ARBA00022692"/>
    </source>
</evidence>
<dbReference type="AlphaFoldDB" id="A0A1I8H397"/>
<feature type="domain" description="G-protein coupled receptors family 1 profile" evidence="13">
    <location>
        <begin position="56"/>
        <end position="372"/>
    </location>
</feature>
<evidence type="ECO:0000256" key="9">
    <source>
        <dbReference type="ARBA" id="ARBA00023224"/>
    </source>
</evidence>